<dbReference type="Pfam" id="PF22782">
    <property type="entry name" value="SDE2"/>
    <property type="match status" value="1"/>
</dbReference>
<keyword evidence="8" id="KW-0131">Cell cycle</keyword>
<dbReference type="GO" id="GO:0005737">
    <property type="term" value="C:cytoplasm"/>
    <property type="evidence" value="ECO:0007669"/>
    <property type="project" value="UniProtKB-SubCell"/>
</dbReference>
<feature type="region of interest" description="Disordered" evidence="10">
    <location>
        <begin position="374"/>
        <end position="425"/>
    </location>
</feature>
<evidence type="ECO:0000313" key="12">
    <source>
        <dbReference type="EMBL" id="KAG6592921.1"/>
    </source>
</evidence>
<evidence type="ECO:0000256" key="3">
    <source>
        <dbReference type="ARBA" id="ARBA00008726"/>
    </source>
</evidence>
<dbReference type="GO" id="GO:0008380">
    <property type="term" value="P:RNA splicing"/>
    <property type="evidence" value="ECO:0007669"/>
    <property type="project" value="UniProtKB-KW"/>
</dbReference>
<dbReference type="PANTHER" id="PTHR12786">
    <property type="entry name" value="SPLICING FACTOR SF3A-RELATED"/>
    <property type="match status" value="1"/>
</dbReference>
<evidence type="ECO:0000313" key="13">
    <source>
        <dbReference type="Proteomes" id="UP000685013"/>
    </source>
</evidence>
<proteinExistence type="inferred from homology"/>
<feature type="compositionally biased region" description="Acidic residues" evidence="10">
    <location>
        <begin position="234"/>
        <end position="250"/>
    </location>
</feature>
<dbReference type="AlphaFoldDB" id="A0AAV6N6W0"/>
<keyword evidence="13" id="KW-1185">Reference proteome</keyword>
<evidence type="ECO:0000256" key="4">
    <source>
        <dbReference type="ARBA" id="ARBA00022490"/>
    </source>
</evidence>
<dbReference type="GO" id="GO:0005634">
    <property type="term" value="C:nucleus"/>
    <property type="evidence" value="ECO:0007669"/>
    <property type="project" value="UniProtKB-SubCell"/>
</dbReference>
<keyword evidence="5" id="KW-0507">mRNA processing</keyword>
<dbReference type="InterPro" id="IPR025086">
    <property type="entry name" value="SDE2/SF3A3_SAP"/>
</dbReference>
<keyword evidence="9" id="KW-0175">Coiled coil</keyword>
<dbReference type="InterPro" id="IPR000626">
    <property type="entry name" value="Ubiquitin-like_dom"/>
</dbReference>
<feature type="coiled-coil region" evidence="9">
    <location>
        <begin position="131"/>
        <end position="163"/>
    </location>
</feature>
<evidence type="ECO:0000256" key="2">
    <source>
        <dbReference type="ARBA" id="ARBA00004496"/>
    </source>
</evidence>
<dbReference type="InterPro" id="IPR053822">
    <property type="entry name" value="SDE2-like_dom"/>
</dbReference>
<evidence type="ECO:0000256" key="8">
    <source>
        <dbReference type="ARBA" id="ARBA00023306"/>
    </source>
</evidence>
<dbReference type="InterPro" id="IPR051421">
    <property type="entry name" value="RNA_Proc_DNA_Dmg_Regulator"/>
</dbReference>
<keyword evidence="4" id="KW-0963">Cytoplasm</keyword>
<sequence>MEAAATDIPRSGSGRIFNLFVRLLDGKTLALKLTSPSVHGHAIKHRLFETTGIPPNHQRLVTGVRQIEDDSVVSCFDECSGKFPTVHLLLRLLGGKGGFGSLLRGAATKAGQKKTNNFDACRDMSGRRLRHVNAEKRLEEWKAEEEERRLEKVAEEFLKKKSKVGKKGVGDSATQKYVERYREESARCVAEVEKSVRDAVMKGGKGKRKGRSMPNGADAKKLKIWMGKRKMGESDSDDLDSDDSDSEEENEKSVILNDGCQSDLNKDAEGSSDSVNFGKHGYGSGEASSESGSEEEKNVAVQETMELVGSCSEKALCSEQFNEVEINNQTTQGAVVRCSEAEAEAEAVAVSTDQEDEVGEQGAHGVDITNIEDVAANPQDISVPNNGETVEDLSSLPEPNGSPVSKLSDHEETSASKINSEAPLNFEDFSSAAEMEVLGLERLKSELQARGLKCGGTLQERAARLFLLKSTPLDKLPKKLLAKK</sequence>
<evidence type="ECO:0000256" key="10">
    <source>
        <dbReference type="SAM" id="MobiDB-lite"/>
    </source>
</evidence>
<dbReference type="EMBL" id="JAGKQH010000008">
    <property type="protein sequence ID" value="KAG6592921.1"/>
    <property type="molecule type" value="Genomic_DNA"/>
</dbReference>
<feature type="compositionally biased region" description="Polar residues" evidence="10">
    <location>
        <begin position="379"/>
        <end position="388"/>
    </location>
</feature>
<evidence type="ECO:0000256" key="5">
    <source>
        <dbReference type="ARBA" id="ARBA00022664"/>
    </source>
</evidence>
<feature type="region of interest" description="Disordered" evidence="10">
    <location>
        <begin position="199"/>
        <end position="301"/>
    </location>
</feature>
<keyword evidence="6" id="KW-0508">mRNA splicing</keyword>
<comment type="subcellular location">
    <subcellularLocation>
        <location evidence="2">Cytoplasm</location>
    </subcellularLocation>
    <subcellularLocation>
        <location evidence="1">Nucleus</location>
    </subcellularLocation>
</comment>
<keyword evidence="7" id="KW-0539">Nucleus</keyword>
<name>A0AAV6N6W0_9ROSI</name>
<dbReference type="PANTHER" id="PTHR12786:SF1">
    <property type="entry name" value="SPLICING REGULATOR SDE2"/>
    <property type="match status" value="1"/>
</dbReference>
<evidence type="ECO:0000256" key="7">
    <source>
        <dbReference type="ARBA" id="ARBA00023242"/>
    </source>
</evidence>
<evidence type="ECO:0000256" key="1">
    <source>
        <dbReference type="ARBA" id="ARBA00004123"/>
    </source>
</evidence>
<dbReference type="Proteomes" id="UP000685013">
    <property type="component" value="Chromosome 8"/>
</dbReference>
<feature type="domain" description="Ubiquitin-like" evidence="11">
    <location>
        <begin position="17"/>
        <end position="95"/>
    </location>
</feature>
<dbReference type="PROSITE" id="PS50053">
    <property type="entry name" value="UBIQUITIN_2"/>
    <property type="match status" value="1"/>
</dbReference>
<comment type="similarity">
    <text evidence="3">Belongs to the SDE2 family.</text>
</comment>
<dbReference type="Pfam" id="PF13297">
    <property type="entry name" value="SDE2_2C"/>
    <property type="match status" value="1"/>
</dbReference>
<evidence type="ECO:0000259" key="11">
    <source>
        <dbReference type="PROSITE" id="PS50053"/>
    </source>
</evidence>
<accession>A0AAV6N6W0</accession>
<evidence type="ECO:0000256" key="6">
    <source>
        <dbReference type="ARBA" id="ARBA00023187"/>
    </source>
</evidence>
<organism evidence="12 13">
    <name type="scientific">Cucurbita argyrosperma subsp. sororia</name>
    <dbReference type="NCBI Taxonomy" id="37648"/>
    <lineage>
        <taxon>Eukaryota</taxon>
        <taxon>Viridiplantae</taxon>
        <taxon>Streptophyta</taxon>
        <taxon>Embryophyta</taxon>
        <taxon>Tracheophyta</taxon>
        <taxon>Spermatophyta</taxon>
        <taxon>Magnoliopsida</taxon>
        <taxon>eudicotyledons</taxon>
        <taxon>Gunneridae</taxon>
        <taxon>Pentapetalae</taxon>
        <taxon>rosids</taxon>
        <taxon>fabids</taxon>
        <taxon>Cucurbitales</taxon>
        <taxon>Cucurbitaceae</taxon>
        <taxon>Cucurbiteae</taxon>
        <taxon>Cucurbita</taxon>
    </lineage>
</organism>
<reference evidence="12 13" key="1">
    <citation type="journal article" date="2021" name="Hortic Res">
        <title>The domestication of Cucurbita argyrosperma as revealed by the genome of its wild relative.</title>
        <authorList>
            <person name="Barrera-Redondo J."/>
            <person name="Sanchez-de la Vega G."/>
            <person name="Aguirre-Liguori J.A."/>
            <person name="Castellanos-Morales G."/>
            <person name="Gutierrez-Guerrero Y.T."/>
            <person name="Aguirre-Dugua X."/>
            <person name="Aguirre-Planter E."/>
            <person name="Tenaillon M.I."/>
            <person name="Lira-Saade R."/>
            <person name="Eguiarte L.E."/>
        </authorList>
    </citation>
    <scope>NUCLEOTIDE SEQUENCE [LARGE SCALE GENOMIC DNA]</scope>
    <source>
        <strain evidence="12">JBR-2021</strain>
    </source>
</reference>
<protein>
    <submittedName>
        <fullName evidence="12">Replication stress response regulator SDE2</fullName>
    </submittedName>
</protein>
<evidence type="ECO:0000256" key="9">
    <source>
        <dbReference type="SAM" id="Coils"/>
    </source>
</evidence>
<dbReference type="GO" id="GO:0006397">
    <property type="term" value="P:mRNA processing"/>
    <property type="evidence" value="ECO:0007669"/>
    <property type="project" value="UniProtKB-KW"/>
</dbReference>
<feature type="non-terminal residue" evidence="12">
    <location>
        <position position="1"/>
    </location>
</feature>
<gene>
    <name evidence="12" type="primary">sde2</name>
    <name evidence="12" type="ORF">SDJN03_12397</name>
</gene>
<comment type="caution">
    <text evidence="12">The sequence shown here is derived from an EMBL/GenBank/DDBJ whole genome shotgun (WGS) entry which is preliminary data.</text>
</comment>